<gene>
    <name evidence="1" type="ORF">NEOLEDRAFT_1226333</name>
</gene>
<sequence>MPSVSESECEADGTLSVSKFLSRERFFYRCKLIKKQVDNFLRHPLFLEIARASLPGDIERIRFATLRWMQTNGLRSSRTCTGIISQCSAMVVLRPMMEMGWYSHM</sequence>
<dbReference type="Proteomes" id="UP000076761">
    <property type="component" value="Unassembled WGS sequence"/>
</dbReference>
<dbReference type="STRING" id="1314782.A0A165PD16"/>
<dbReference type="EMBL" id="KV425614">
    <property type="protein sequence ID" value="KZT20858.1"/>
    <property type="molecule type" value="Genomic_DNA"/>
</dbReference>
<dbReference type="AlphaFoldDB" id="A0A165PD16"/>
<evidence type="ECO:0000313" key="2">
    <source>
        <dbReference type="Proteomes" id="UP000076761"/>
    </source>
</evidence>
<reference evidence="1 2" key="1">
    <citation type="journal article" date="2016" name="Mol. Biol. Evol.">
        <title>Comparative Genomics of Early-Diverging Mushroom-Forming Fungi Provides Insights into the Origins of Lignocellulose Decay Capabilities.</title>
        <authorList>
            <person name="Nagy L.G."/>
            <person name="Riley R."/>
            <person name="Tritt A."/>
            <person name="Adam C."/>
            <person name="Daum C."/>
            <person name="Floudas D."/>
            <person name="Sun H."/>
            <person name="Yadav J.S."/>
            <person name="Pangilinan J."/>
            <person name="Larsson K.H."/>
            <person name="Matsuura K."/>
            <person name="Barry K."/>
            <person name="Labutti K."/>
            <person name="Kuo R."/>
            <person name="Ohm R.A."/>
            <person name="Bhattacharya S.S."/>
            <person name="Shirouzu T."/>
            <person name="Yoshinaga Y."/>
            <person name="Martin F.M."/>
            <person name="Grigoriev I.V."/>
            <person name="Hibbett D.S."/>
        </authorList>
    </citation>
    <scope>NUCLEOTIDE SEQUENCE [LARGE SCALE GENOMIC DNA]</scope>
    <source>
        <strain evidence="1 2">HHB14362 ss-1</strain>
    </source>
</reference>
<accession>A0A165PD16</accession>
<name>A0A165PD16_9AGAM</name>
<keyword evidence="2" id="KW-1185">Reference proteome</keyword>
<protein>
    <submittedName>
        <fullName evidence="1">Uncharacterized protein</fullName>
    </submittedName>
</protein>
<evidence type="ECO:0000313" key="1">
    <source>
        <dbReference type="EMBL" id="KZT20858.1"/>
    </source>
</evidence>
<proteinExistence type="predicted"/>
<dbReference type="OrthoDB" id="3264185at2759"/>
<dbReference type="InParanoid" id="A0A165PD16"/>
<organism evidence="1 2">
    <name type="scientific">Neolentinus lepideus HHB14362 ss-1</name>
    <dbReference type="NCBI Taxonomy" id="1314782"/>
    <lineage>
        <taxon>Eukaryota</taxon>
        <taxon>Fungi</taxon>
        <taxon>Dikarya</taxon>
        <taxon>Basidiomycota</taxon>
        <taxon>Agaricomycotina</taxon>
        <taxon>Agaricomycetes</taxon>
        <taxon>Gloeophyllales</taxon>
        <taxon>Gloeophyllaceae</taxon>
        <taxon>Neolentinus</taxon>
    </lineage>
</organism>